<dbReference type="Pfam" id="PF03392">
    <property type="entry name" value="OS-D"/>
    <property type="match status" value="2"/>
</dbReference>
<accession>A0A8S4SFZ3</accession>
<dbReference type="Gene3D" id="1.10.2080.10">
    <property type="entry name" value="Insect odorant-binding protein A10/Ejaculatory bulb-specific protein 3"/>
    <property type="match status" value="2"/>
</dbReference>
<dbReference type="EMBL" id="CAKXAJ010026337">
    <property type="protein sequence ID" value="CAH2266975.1"/>
    <property type="molecule type" value="Genomic_DNA"/>
</dbReference>
<dbReference type="Proteomes" id="UP000838756">
    <property type="component" value="Unassembled WGS sequence"/>
</dbReference>
<evidence type="ECO:0000313" key="2">
    <source>
        <dbReference type="Proteomes" id="UP000838756"/>
    </source>
</evidence>
<dbReference type="AlphaFoldDB" id="A0A8S4SFZ3"/>
<organism evidence="1 2">
    <name type="scientific">Pararge aegeria aegeria</name>
    <dbReference type="NCBI Taxonomy" id="348720"/>
    <lineage>
        <taxon>Eukaryota</taxon>
        <taxon>Metazoa</taxon>
        <taxon>Ecdysozoa</taxon>
        <taxon>Arthropoda</taxon>
        <taxon>Hexapoda</taxon>
        <taxon>Insecta</taxon>
        <taxon>Pterygota</taxon>
        <taxon>Neoptera</taxon>
        <taxon>Endopterygota</taxon>
        <taxon>Lepidoptera</taxon>
        <taxon>Glossata</taxon>
        <taxon>Ditrysia</taxon>
        <taxon>Papilionoidea</taxon>
        <taxon>Nymphalidae</taxon>
        <taxon>Satyrinae</taxon>
        <taxon>Satyrini</taxon>
        <taxon>Parargina</taxon>
        <taxon>Pararge</taxon>
    </lineage>
</organism>
<proteinExistence type="predicted"/>
<protein>
    <submittedName>
        <fullName evidence="1">Jg6675 protein</fullName>
    </submittedName>
</protein>
<dbReference type="SUPFAM" id="SSF100910">
    <property type="entry name" value="Chemosensory protein Csp2"/>
    <property type="match status" value="2"/>
</dbReference>
<reference evidence="1" key="1">
    <citation type="submission" date="2022-03" db="EMBL/GenBank/DDBJ databases">
        <authorList>
            <person name="Lindestad O."/>
        </authorList>
    </citation>
    <scope>NUCLEOTIDE SEQUENCE</scope>
</reference>
<sequence length="217" mass="24986">MDNRRLLLPYIKCLLDQGKCSPEAKELKLHIKDALETNCEHCTKAQKAGTKKVIAHLINKENDYWVQLCAKYDPESKYVAIFSAILNTIKMKPIIFLCLCVISFVVAKPAEQYTDKFDSFDVKEIITNRRLLVAYIKCVLDQGKCSPEGKELKSHIREAVENYCAKCTPAQRGGTRTVIAHLINKEEDYWNQLTAKYDSDRKYTKKYETELRAAKQL</sequence>
<name>A0A8S4SFZ3_9NEOP</name>
<dbReference type="OrthoDB" id="6625994at2759"/>
<evidence type="ECO:0000313" key="1">
    <source>
        <dbReference type="EMBL" id="CAH2266975.1"/>
    </source>
</evidence>
<dbReference type="InterPro" id="IPR036682">
    <property type="entry name" value="OS_D_A10/PebIII_sf"/>
</dbReference>
<comment type="caution">
    <text evidence="1">The sequence shown here is derived from an EMBL/GenBank/DDBJ whole genome shotgun (WGS) entry which is preliminary data.</text>
</comment>
<dbReference type="PANTHER" id="PTHR11257:SF12">
    <property type="entry name" value="EJACULATORY BULB-SPECIFIC PROTEIN 3-RELATED"/>
    <property type="match status" value="1"/>
</dbReference>
<keyword evidence="2" id="KW-1185">Reference proteome</keyword>
<dbReference type="InterPro" id="IPR005055">
    <property type="entry name" value="A10/PebIII"/>
</dbReference>
<dbReference type="PANTHER" id="PTHR11257">
    <property type="entry name" value="CHEMOSENSORY PROTEIN-RELATED"/>
    <property type="match status" value="1"/>
</dbReference>
<gene>
    <name evidence="1" type="primary">jg6675</name>
    <name evidence="1" type="ORF">PAEG_LOCUS25571</name>
</gene>